<dbReference type="InterPro" id="IPR001763">
    <property type="entry name" value="Rhodanese-like_dom"/>
</dbReference>
<sequence length="357" mass="38497">MLIFRPLFDPVSSTYTYLLGDAASGEALLIDPVYEQVPRDLALLQELGLRLVATLDTHVHADHVTGAWRLQQRCGSRIAVSAASGAAPLDLPLQHGDRVTFGSRHLDVRATPGHTGGCMTYVLDDQRMAFTGDALLIRGCGRTDFQGGSPQQLFQSVHGQILNLPDGCLLYPGHDYRGVTVSSVAEERRFNPRLGGDVNLTDFTGYMQALHLPHPRQMAQAVPANLRCGRPEGDAEPDAQPTWAPLTLRFSGVWEIEPMALLEHAAAVQIVDVREAAEFIDPLGHLSGAQLVPLSQLMDRLDTLDRSRPVVTVCRSGARSAQASLLLAKAGFGQVANLAGGLLRWRIEGLPVAPGSA</sequence>
<feature type="domain" description="Rhodanese" evidence="9">
    <location>
        <begin position="264"/>
        <end position="354"/>
    </location>
</feature>
<dbReference type="FunFam" id="3.60.15.10:FF:000013">
    <property type="entry name" value="Persulfide dioxygenase ETHE1, mitochondrial"/>
    <property type="match status" value="1"/>
</dbReference>
<evidence type="ECO:0000256" key="8">
    <source>
        <dbReference type="ARBA" id="ARBA00023004"/>
    </source>
</evidence>
<dbReference type="GO" id="GO:0050313">
    <property type="term" value="F:sulfur dioxygenase activity"/>
    <property type="evidence" value="ECO:0007669"/>
    <property type="project" value="InterPro"/>
</dbReference>
<evidence type="ECO:0000256" key="1">
    <source>
        <dbReference type="ARBA" id="ARBA00001954"/>
    </source>
</evidence>
<dbReference type="PANTHER" id="PTHR43084:SF1">
    <property type="entry name" value="PERSULFIDE DIOXYGENASE ETHE1, MITOCHONDRIAL"/>
    <property type="match status" value="1"/>
</dbReference>
<evidence type="ECO:0000256" key="7">
    <source>
        <dbReference type="ARBA" id="ARBA00023002"/>
    </source>
</evidence>
<dbReference type="Pfam" id="PF00753">
    <property type="entry name" value="Lactamase_B"/>
    <property type="match status" value="1"/>
</dbReference>
<dbReference type="SUPFAM" id="SSF52821">
    <property type="entry name" value="Rhodanese/Cell cycle control phosphatase"/>
    <property type="match status" value="1"/>
</dbReference>
<keyword evidence="4" id="KW-0809">Transit peptide</keyword>
<dbReference type="SUPFAM" id="SSF56281">
    <property type="entry name" value="Metallo-hydrolase/oxidoreductase"/>
    <property type="match status" value="1"/>
</dbReference>
<protein>
    <submittedName>
        <fullName evidence="10">Hydrolase glyoxylase</fullName>
    </submittedName>
</protein>
<evidence type="ECO:0000313" key="11">
    <source>
        <dbReference type="Proteomes" id="UP000301751"/>
    </source>
</evidence>
<evidence type="ECO:0000256" key="2">
    <source>
        <dbReference type="ARBA" id="ARBA00006759"/>
    </source>
</evidence>
<accession>A0A480AUY8</accession>
<dbReference type="GO" id="GO:0006749">
    <property type="term" value="P:glutathione metabolic process"/>
    <property type="evidence" value="ECO:0007669"/>
    <property type="project" value="InterPro"/>
</dbReference>
<dbReference type="InterPro" id="IPR001279">
    <property type="entry name" value="Metallo-B-lactamas"/>
</dbReference>
<dbReference type="EMBL" id="BJCL01000010">
    <property type="protein sequence ID" value="GCL64706.1"/>
    <property type="molecule type" value="Genomic_DNA"/>
</dbReference>
<dbReference type="GO" id="GO:0016787">
    <property type="term" value="F:hydrolase activity"/>
    <property type="evidence" value="ECO:0007669"/>
    <property type="project" value="UniProtKB-KW"/>
</dbReference>
<dbReference type="SMART" id="SM00450">
    <property type="entry name" value="RHOD"/>
    <property type="match status" value="1"/>
</dbReference>
<dbReference type="GO" id="GO:0046872">
    <property type="term" value="F:metal ion binding"/>
    <property type="evidence" value="ECO:0007669"/>
    <property type="project" value="UniProtKB-KW"/>
</dbReference>
<organism evidence="10 11">
    <name type="scientific">Pseudaquabacterium pictum</name>
    <dbReference type="NCBI Taxonomy" id="2315236"/>
    <lineage>
        <taxon>Bacteria</taxon>
        <taxon>Pseudomonadati</taxon>
        <taxon>Pseudomonadota</taxon>
        <taxon>Betaproteobacteria</taxon>
        <taxon>Burkholderiales</taxon>
        <taxon>Sphaerotilaceae</taxon>
        <taxon>Pseudaquabacterium</taxon>
    </lineage>
</organism>
<keyword evidence="5" id="KW-0223">Dioxygenase</keyword>
<dbReference type="PROSITE" id="PS50206">
    <property type="entry name" value="RHODANESE_3"/>
    <property type="match status" value="1"/>
</dbReference>
<dbReference type="SMART" id="SM00849">
    <property type="entry name" value="Lactamase_B"/>
    <property type="match status" value="1"/>
</dbReference>
<dbReference type="CDD" id="cd00158">
    <property type="entry name" value="RHOD"/>
    <property type="match status" value="1"/>
</dbReference>
<evidence type="ECO:0000259" key="9">
    <source>
        <dbReference type="PROSITE" id="PS50206"/>
    </source>
</evidence>
<keyword evidence="7" id="KW-0560">Oxidoreductase</keyword>
<keyword evidence="10" id="KW-0378">Hydrolase</keyword>
<dbReference type="GO" id="GO:0070813">
    <property type="term" value="P:hydrogen sulfide metabolic process"/>
    <property type="evidence" value="ECO:0007669"/>
    <property type="project" value="TreeGrafter"/>
</dbReference>
<dbReference type="CDD" id="cd07724">
    <property type="entry name" value="POD-like_MBL-fold"/>
    <property type="match status" value="1"/>
</dbReference>
<evidence type="ECO:0000256" key="5">
    <source>
        <dbReference type="ARBA" id="ARBA00022964"/>
    </source>
</evidence>
<dbReference type="Pfam" id="PF00581">
    <property type="entry name" value="Rhodanese"/>
    <property type="match status" value="1"/>
</dbReference>
<keyword evidence="6" id="KW-0007">Acetylation</keyword>
<dbReference type="Gene3D" id="3.40.250.10">
    <property type="entry name" value="Rhodanese-like domain"/>
    <property type="match status" value="1"/>
</dbReference>
<gene>
    <name evidence="10" type="ORF">AQPW35_37870</name>
</gene>
<dbReference type="Proteomes" id="UP000301751">
    <property type="component" value="Unassembled WGS sequence"/>
</dbReference>
<evidence type="ECO:0000256" key="4">
    <source>
        <dbReference type="ARBA" id="ARBA00022946"/>
    </source>
</evidence>
<evidence type="ECO:0000313" key="10">
    <source>
        <dbReference type="EMBL" id="GCL64706.1"/>
    </source>
</evidence>
<dbReference type="AlphaFoldDB" id="A0A480AUY8"/>
<dbReference type="Gene3D" id="3.60.15.10">
    <property type="entry name" value="Ribonuclease Z/Hydroxyacylglutathione hydrolase-like"/>
    <property type="match status" value="1"/>
</dbReference>
<keyword evidence="3" id="KW-0479">Metal-binding</keyword>
<reference evidence="11" key="1">
    <citation type="submission" date="2019-03" db="EMBL/GenBank/DDBJ databases">
        <title>Aquabacterium pictum sp.nov., the first bacteriochlorophyll a-containing freshwater bacterium in the genus Aquabacterium of the class Betaproteobacteria.</title>
        <authorList>
            <person name="Hirose S."/>
            <person name="Tank M."/>
            <person name="Hara E."/>
            <person name="Tamaki H."/>
            <person name="Takaichi S."/>
            <person name="Haruta S."/>
            <person name="Hanada S."/>
        </authorList>
    </citation>
    <scope>NUCLEOTIDE SEQUENCE [LARGE SCALE GENOMIC DNA]</scope>
    <source>
        <strain evidence="11">W35</strain>
    </source>
</reference>
<dbReference type="InterPro" id="IPR036873">
    <property type="entry name" value="Rhodanese-like_dom_sf"/>
</dbReference>
<name>A0A480AUY8_9BURK</name>
<evidence type="ECO:0000256" key="3">
    <source>
        <dbReference type="ARBA" id="ARBA00022723"/>
    </source>
</evidence>
<evidence type="ECO:0000256" key="6">
    <source>
        <dbReference type="ARBA" id="ARBA00022990"/>
    </source>
</evidence>
<keyword evidence="11" id="KW-1185">Reference proteome</keyword>
<comment type="similarity">
    <text evidence="2">Belongs to the metallo-beta-lactamase superfamily. Glyoxalase II family.</text>
</comment>
<comment type="caution">
    <text evidence="10">The sequence shown here is derived from an EMBL/GenBank/DDBJ whole genome shotgun (WGS) entry which is preliminary data.</text>
</comment>
<comment type="cofactor">
    <cofactor evidence="1">
        <name>Fe(2+)</name>
        <dbReference type="ChEBI" id="CHEBI:29033"/>
    </cofactor>
</comment>
<dbReference type="InterPro" id="IPR051682">
    <property type="entry name" value="Mito_Persulfide_Diox"/>
</dbReference>
<dbReference type="InterPro" id="IPR044528">
    <property type="entry name" value="POD-like_MBL-fold"/>
</dbReference>
<keyword evidence="8" id="KW-0408">Iron</keyword>
<dbReference type="PANTHER" id="PTHR43084">
    <property type="entry name" value="PERSULFIDE DIOXYGENASE ETHE1"/>
    <property type="match status" value="1"/>
</dbReference>
<proteinExistence type="inferred from homology"/>
<dbReference type="InterPro" id="IPR036866">
    <property type="entry name" value="RibonucZ/Hydroxyglut_hydro"/>
</dbReference>